<keyword evidence="5 6" id="KW-0808">Transferase</keyword>
<dbReference type="GO" id="GO:0044528">
    <property type="term" value="P:regulation of mitochondrial mRNA stability"/>
    <property type="evidence" value="ECO:0007669"/>
    <property type="project" value="InterPro"/>
</dbReference>
<accession>A0AAJ7U9V4</accession>
<gene>
    <name evidence="5 6" type="primary">FASTKD5</name>
</gene>
<proteinExistence type="predicted"/>
<keyword evidence="4" id="KW-1185">Reference proteome</keyword>
<organism evidence="4 6">
    <name type="scientific">Petromyzon marinus</name>
    <name type="common">Sea lamprey</name>
    <dbReference type="NCBI Taxonomy" id="7757"/>
    <lineage>
        <taxon>Eukaryota</taxon>
        <taxon>Metazoa</taxon>
        <taxon>Chordata</taxon>
        <taxon>Craniata</taxon>
        <taxon>Vertebrata</taxon>
        <taxon>Cyclostomata</taxon>
        <taxon>Hyperoartia</taxon>
        <taxon>Petromyzontiformes</taxon>
        <taxon>Petromyzontidae</taxon>
        <taxon>Petromyzon</taxon>
    </lineage>
</organism>
<reference evidence="5 6" key="1">
    <citation type="submission" date="2025-04" db="UniProtKB">
        <authorList>
            <consortium name="RefSeq"/>
        </authorList>
    </citation>
    <scope>IDENTIFICATION</scope>
    <source>
        <tissue evidence="5 6">Sperm</tissue>
    </source>
</reference>
<dbReference type="Pfam" id="PF06743">
    <property type="entry name" value="FAST_1"/>
    <property type="match status" value="1"/>
</dbReference>
<dbReference type="Pfam" id="PF08368">
    <property type="entry name" value="FAST_2"/>
    <property type="match status" value="1"/>
</dbReference>
<dbReference type="InterPro" id="IPR013579">
    <property type="entry name" value="FAST_2"/>
</dbReference>
<dbReference type="InterPro" id="IPR010622">
    <property type="entry name" value="FAST_Leu-rich"/>
</dbReference>
<evidence type="ECO:0000256" key="1">
    <source>
        <dbReference type="ARBA" id="ARBA00004173"/>
    </source>
</evidence>
<dbReference type="AlphaFoldDB" id="A0AAJ7U9V4"/>
<dbReference type="SMART" id="SM00952">
    <property type="entry name" value="RAP"/>
    <property type="match status" value="1"/>
</dbReference>
<evidence type="ECO:0000259" key="3">
    <source>
        <dbReference type="PROSITE" id="PS51286"/>
    </source>
</evidence>
<dbReference type="PANTHER" id="PTHR21228">
    <property type="entry name" value="FAST LEU-RICH DOMAIN-CONTAINING"/>
    <property type="match status" value="1"/>
</dbReference>
<evidence type="ECO:0000256" key="2">
    <source>
        <dbReference type="ARBA" id="ARBA00023128"/>
    </source>
</evidence>
<name>A0AAJ7U9V4_PETMA</name>
<dbReference type="InterPro" id="IPR013584">
    <property type="entry name" value="RAP"/>
</dbReference>
<dbReference type="GO" id="GO:0016301">
    <property type="term" value="F:kinase activity"/>
    <property type="evidence" value="ECO:0007669"/>
    <property type="project" value="UniProtKB-KW"/>
</dbReference>
<dbReference type="InterPro" id="IPR050870">
    <property type="entry name" value="FAST_kinase"/>
</dbReference>
<dbReference type="PANTHER" id="PTHR21228:SF70">
    <property type="entry name" value="FAST KINASE DOMAIN-CONTAINING PROTEIN 5, MITOCHONDRIAL"/>
    <property type="match status" value="1"/>
</dbReference>
<dbReference type="GO" id="GO:0005759">
    <property type="term" value="C:mitochondrial matrix"/>
    <property type="evidence" value="ECO:0007669"/>
    <property type="project" value="TreeGrafter"/>
</dbReference>
<dbReference type="GO" id="GO:0003723">
    <property type="term" value="F:RNA binding"/>
    <property type="evidence" value="ECO:0007669"/>
    <property type="project" value="TreeGrafter"/>
</dbReference>
<keyword evidence="5 6" id="KW-0418">Kinase</keyword>
<dbReference type="RefSeq" id="XP_032832525.1">
    <property type="nucleotide sequence ID" value="XM_032976634.1"/>
</dbReference>
<dbReference type="PROSITE" id="PS51286">
    <property type="entry name" value="RAP"/>
    <property type="match status" value="1"/>
</dbReference>
<keyword evidence="2" id="KW-0496">Mitochondrion</keyword>
<dbReference type="GO" id="GO:0035770">
    <property type="term" value="C:ribonucleoprotein granule"/>
    <property type="evidence" value="ECO:0007669"/>
    <property type="project" value="TreeGrafter"/>
</dbReference>
<dbReference type="Proteomes" id="UP001318040">
    <property type="component" value="Chromosome 60"/>
</dbReference>
<dbReference type="Pfam" id="PF08373">
    <property type="entry name" value="RAP"/>
    <property type="match status" value="1"/>
</dbReference>
<feature type="domain" description="RAP" evidence="3">
    <location>
        <begin position="748"/>
        <end position="808"/>
    </location>
</feature>
<evidence type="ECO:0000313" key="6">
    <source>
        <dbReference type="RefSeq" id="XP_032832526.1"/>
    </source>
</evidence>
<dbReference type="RefSeq" id="XP_032832526.1">
    <property type="nucleotide sequence ID" value="XM_032976635.1"/>
</dbReference>
<protein>
    <submittedName>
        <fullName evidence="5 6">FAST kinase domain-containing protein 5, mitochondrial</fullName>
    </submittedName>
</protein>
<dbReference type="CTD" id="60493"/>
<dbReference type="GO" id="GO:0000963">
    <property type="term" value="P:mitochondrial RNA processing"/>
    <property type="evidence" value="ECO:0007669"/>
    <property type="project" value="TreeGrafter"/>
</dbReference>
<evidence type="ECO:0000313" key="5">
    <source>
        <dbReference type="RefSeq" id="XP_032832525.1"/>
    </source>
</evidence>
<comment type="subcellular location">
    <subcellularLocation>
        <location evidence="1">Mitochondrion</location>
    </subcellularLocation>
</comment>
<dbReference type="KEGG" id="pmrn:116955504"/>
<sequence length="816" mass="91286">MASLGSRQLLLTLAVATRHRMPPSSVIRVWASTATSGRNIDREVGIDGLGGPSLYSCAKHRLHSKAAPPCNSRTLRNSATRVPVVVPRNCSISLSRSYSLSSRSATSELDAVQQVLSASDHVWREEMDEADCYDPQVDPRRFQRVSDDYAELCCCAEDVGSTPVSLDEAQAVLAELLCRREHAHAHELLVCLQAVGGVEAWYRRTLHRDSRFKVLLGLVSSKVGNMNGRELVSTLTVLCRTGLSPTHPLYAKCEAELCRRADDMSLEQLLLVADVWRLIGYRAPRFLELLFARAMRDWAGLSRPCTVQLLYIVGENRGAPDGLVSKLEQLVVRHVSEMTAEEVGASCLAFFKSRHKVLAQTMQQIGDKVTTDMRSISNFGLIGVLKLFRLTHFDHVPFLRRLCTVVPTRLPDLGVQGVMHVALACAALHYLDEPLMRALAAQVKKRSSFGRSKDLAKLLWAFGSLACELPGATEDMYAALVQLLRERSAQFERYPRHMVTALLALAFTGRFPQDLLNEVLSPRYSNLLEQRTKEEMRADLYTLDASVGLECPGYAGNRLDRVTRQEMWHMMQNKLTMAALTRPEVSKALEALAVVLGGSQLAQAHAVLPHSRSYDIEVHFDERGRPVPFVAEDVDGEHLMAIAGNQHEPPQRFETQPKQVEIADELISKLFRGKSAGASRGDPNVRSQKSPLVESLTRAAGRVPLTASLVQALTNRELPESGRSPDSVCVNERATSQYHQQQGPVRKVAMQVTNHNNYLYRMQRHTGLQAMKRRQLLLSGYTVVEIPYWDWMPMLNEPLKNRVAYIERKLNFCRVE</sequence>
<evidence type="ECO:0000313" key="4">
    <source>
        <dbReference type="Proteomes" id="UP001318040"/>
    </source>
</evidence>